<keyword evidence="3" id="KW-1185">Reference proteome</keyword>
<feature type="chain" id="PRO_5027060466" description="DUF11 domain-containing protein" evidence="1">
    <location>
        <begin position="34"/>
        <end position="179"/>
    </location>
</feature>
<sequence>MSRRSGAPRRSALPWTCVAACALSAVPAVGAMAAPGENPVAPSPDGPSRSRITIEHIETDPDPVAVGGTTTVRVLVSNRGSDRSGAPFTVQLTLPDGATAVGPYFPTACTTDSVATTVTCQFPQGMRVGRSASVLVPVQICPSARQHGNLSPGVVSVINGNDPDTNGKIRSVGFGIRTA</sequence>
<name>A0A6N7KZ78_9ACTN</name>
<evidence type="ECO:0008006" key="4">
    <source>
        <dbReference type="Google" id="ProtNLM"/>
    </source>
</evidence>
<comment type="caution">
    <text evidence="2">The sequence shown here is derived from an EMBL/GenBank/DDBJ whole genome shotgun (WGS) entry which is preliminary data.</text>
</comment>
<accession>A0A6N7KZ78</accession>
<keyword evidence="1" id="KW-0732">Signal</keyword>
<organism evidence="2 3">
    <name type="scientific">Streptomyces kaniharaensis</name>
    <dbReference type="NCBI Taxonomy" id="212423"/>
    <lineage>
        <taxon>Bacteria</taxon>
        <taxon>Bacillati</taxon>
        <taxon>Actinomycetota</taxon>
        <taxon>Actinomycetes</taxon>
        <taxon>Kitasatosporales</taxon>
        <taxon>Streptomycetaceae</taxon>
        <taxon>Streptomyces</taxon>
    </lineage>
</organism>
<evidence type="ECO:0000313" key="2">
    <source>
        <dbReference type="EMBL" id="MQS15568.1"/>
    </source>
</evidence>
<dbReference type="EMBL" id="WBOF01000001">
    <property type="protein sequence ID" value="MQS15568.1"/>
    <property type="molecule type" value="Genomic_DNA"/>
</dbReference>
<protein>
    <recommendedName>
        <fullName evidence="4">DUF11 domain-containing protein</fullName>
    </recommendedName>
</protein>
<evidence type="ECO:0000313" key="3">
    <source>
        <dbReference type="Proteomes" id="UP000450000"/>
    </source>
</evidence>
<gene>
    <name evidence="2" type="ORF">F7Q99_25675</name>
</gene>
<dbReference type="AlphaFoldDB" id="A0A6N7KZ78"/>
<dbReference type="RefSeq" id="WP_153465144.1">
    <property type="nucleotide sequence ID" value="NZ_WBOF01000001.1"/>
</dbReference>
<dbReference type="OrthoDB" id="3854958at2"/>
<reference evidence="2 3" key="1">
    <citation type="submission" date="2019-09" db="EMBL/GenBank/DDBJ databases">
        <title>Genome Sequences of Streptomyces kaniharaensis ATCC 21070.</title>
        <authorList>
            <person name="Zhu W."/>
            <person name="De Crecy-Lagard V."/>
            <person name="Richards N.G."/>
        </authorList>
    </citation>
    <scope>NUCLEOTIDE SEQUENCE [LARGE SCALE GENOMIC DNA]</scope>
    <source>
        <strain evidence="2 3">SF-557</strain>
    </source>
</reference>
<dbReference type="Proteomes" id="UP000450000">
    <property type="component" value="Unassembled WGS sequence"/>
</dbReference>
<evidence type="ECO:0000256" key="1">
    <source>
        <dbReference type="SAM" id="SignalP"/>
    </source>
</evidence>
<feature type="signal peptide" evidence="1">
    <location>
        <begin position="1"/>
        <end position="33"/>
    </location>
</feature>
<proteinExistence type="predicted"/>